<accession>A0A8T0A011</accession>
<reference evidence="1" key="1">
    <citation type="journal article" date="2020" name="Ecol. Evol.">
        <title>Genome structure and content of the rice root-knot nematode (Meloidogyne graminicola).</title>
        <authorList>
            <person name="Phan N.T."/>
            <person name="Danchin E.G.J."/>
            <person name="Klopp C."/>
            <person name="Perfus-Barbeoch L."/>
            <person name="Kozlowski D.K."/>
            <person name="Koutsovoulos G.D."/>
            <person name="Lopez-Roques C."/>
            <person name="Bouchez O."/>
            <person name="Zahm M."/>
            <person name="Besnard G."/>
            <person name="Bellafiore S."/>
        </authorList>
    </citation>
    <scope>NUCLEOTIDE SEQUENCE</scope>
    <source>
        <strain evidence="1">VN-18</strain>
    </source>
</reference>
<sequence length="95" mass="11079">MCIIFSLIYTREKLKKKIIGSNGASGKLINFDTIWAFPLIPFFEIETTWNVLKESKEKINDSLKLQKKLPAFMEEGLNKKEINLNIERHVNIKIL</sequence>
<evidence type="ECO:0000313" key="1">
    <source>
        <dbReference type="EMBL" id="KAF7638755.1"/>
    </source>
</evidence>
<dbReference type="Proteomes" id="UP000605970">
    <property type="component" value="Unassembled WGS sequence"/>
</dbReference>
<evidence type="ECO:0000313" key="2">
    <source>
        <dbReference type="Proteomes" id="UP000605970"/>
    </source>
</evidence>
<protein>
    <submittedName>
        <fullName evidence="1">Uncharacterized protein</fullName>
    </submittedName>
</protein>
<proteinExistence type="predicted"/>
<dbReference type="EMBL" id="JABEBT010000010">
    <property type="protein sequence ID" value="KAF7638755.1"/>
    <property type="molecule type" value="Genomic_DNA"/>
</dbReference>
<keyword evidence="2" id="KW-1185">Reference proteome</keyword>
<dbReference type="AlphaFoldDB" id="A0A8T0A011"/>
<name>A0A8T0A011_9BILA</name>
<organism evidence="1 2">
    <name type="scientific">Meloidogyne graminicola</name>
    <dbReference type="NCBI Taxonomy" id="189291"/>
    <lineage>
        <taxon>Eukaryota</taxon>
        <taxon>Metazoa</taxon>
        <taxon>Ecdysozoa</taxon>
        <taxon>Nematoda</taxon>
        <taxon>Chromadorea</taxon>
        <taxon>Rhabditida</taxon>
        <taxon>Tylenchina</taxon>
        <taxon>Tylenchomorpha</taxon>
        <taxon>Tylenchoidea</taxon>
        <taxon>Meloidogynidae</taxon>
        <taxon>Meloidogyninae</taxon>
        <taxon>Meloidogyne</taxon>
    </lineage>
</organism>
<comment type="caution">
    <text evidence="1">The sequence shown here is derived from an EMBL/GenBank/DDBJ whole genome shotgun (WGS) entry which is preliminary data.</text>
</comment>
<gene>
    <name evidence="1" type="ORF">Mgra_00001836</name>
</gene>